<keyword evidence="6" id="KW-0813">Transport</keyword>
<dbReference type="GO" id="GO:0005743">
    <property type="term" value="C:mitochondrial inner membrane"/>
    <property type="evidence" value="ECO:0007669"/>
    <property type="project" value="UniProtKB-SubCell"/>
</dbReference>
<evidence type="ECO:0000256" key="8">
    <source>
        <dbReference type="ARBA" id="ARBA00022692"/>
    </source>
</evidence>
<keyword evidence="8 18" id="KW-0812">Transmembrane</keyword>
<evidence type="ECO:0000256" key="12">
    <source>
        <dbReference type="ARBA" id="ARBA00022989"/>
    </source>
</evidence>
<evidence type="ECO:0000256" key="7">
    <source>
        <dbReference type="ARBA" id="ARBA00022660"/>
    </source>
</evidence>
<dbReference type="PANTHER" id="PTHR46552">
    <property type="entry name" value="NADH-UBIQUINONE OXIDOREDUCTASE CHAIN 2"/>
    <property type="match status" value="1"/>
</dbReference>
<feature type="domain" description="NADH:quinone oxidoreductase/Mrp antiporter transmembrane" evidence="19">
    <location>
        <begin position="36"/>
        <end position="292"/>
    </location>
</feature>
<comment type="subcellular location">
    <subcellularLocation>
        <location evidence="2 18">Mitochondrion inner membrane</location>
        <topology evidence="2 18">Multi-pass membrane protein</topology>
    </subcellularLocation>
</comment>
<keyword evidence="9 18" id="KW-0999">Mitochondrion inner membrane</keyword>
<keyword evidence="16 18" id="KW-0472">Membrane</keyword>
<evidence type="ECO:0000259" key="19">
    <source>
        <dbReference type="Pfam" id="PF00361"/>
    </source>
</evidence>
<feature type="transmembrane region" description="Helical" evidence="18">
    <location>
        <begin position="67"/>
        <end position="85"/>
    </location>
</feature>
<evidence type="ECO:0000256" key="10">
    <source>
        <dbReference type="ARBA" id="ARBA00022967"/>
    </source>
</evidence>
<comment type="similarity">
    <text evidence="3 18">Belongs to the complex I subunit 2 family.</text>
</comment>
<gene>
    <name evidence="20" type="primary">ND2</name>
</gene>
<evidence type="ECO:0000256" key="11">
    <source>
        <dbReference type="ARBA" id="ARBA00022982"/>
    </source>
</evidence>
<accession>A0A897G5E5</accession>
<dbReference type="EC" id="7.1.1.2" evidence="4 18"/>
<dbReference type="InterPro" id="IPR050175">
    <property type="entry name" value="Complex_I_Subunit_2"/>
</dbReference>
<sequence length="349" mass="40940">MKKIFFNKKKFINKINNFKLLFIMTLMLGTLISINSNNWFNAWMGMEINLLSFIPLMLNQKKSSNSMMMYFIVQAMASSMIIFLMMTLKIELNLNKLNFMISIIQLSLLIKLGAAPFHWWTPKIILNLNWKMSLTFLTWQKITPIILLNSSSTNNFMIYLSSIISIIMGAILGMNQTLIKLIMIYSSINHTGWMLMTIMLSTSLMNFYFIIYSIMNLMICLMMNNYNINNINENFKNNNQSLIMKMMFMSMFLSLGGMPPMLGFLPKMLVLLLMMSNNMYIESFIFILMASITLSFYINPMLSMFLLTKFNNKWNNKNMQMNKSWIMFTIINLIMSLMTLPLIIKIFLY</sequence>
<feature type="transmembrane region" description="Helical" evidence="18">
    <location>
        <begin position="97"/>
        <end position="120"/>
    </location>
</feature>
<keyword evidence="13 18" id="KW-0520">NAD</keyword>
<feature type="transmembrane region" description="Helical" evidence="18">
    <location>
        <begin position="20"/>
        <end position="40"/>
    </location>
</feature>
<geneLocation type="mitochondrion" evidence="20"/>
<feature type="transmembrane region" description="Helical" evidence="18">
    <location>
        <begin position="156"/>
        <end position="174"/>
    </location>
</feature>
<feature type="transmembrane region" description="Helical" evidence="18">
    <location>
        <begin position="285"/>
        <end position="307"/>
    </location>
</feature>
<name>A0A897G5E5_9HYME</name>
<reference evidence="20" key="1">
    <citation type="submission" date="2021-01" db="EMBL/GenBank/DDBJ databases">
        <authorList>
            <person name="Tan B."/>
            <person name="Wei M."/>
            <person name="Niu G."/>
        </authorList>
    </citation>
    <scope>NUCLEOTIDE SEQUENCE</scope>
</reference>
<keyword evidence="11 18" id="KW-0249">Electron transport</keyword>
<dbReference type="InterPro" id="IPR001750">
    <property type="entry name" value="ND/Mrp_TM"/>
</dbReference>
<comment type="function">
    <text evidence="18">Core subunit of the mitochondrial membrane respiratory chain NADH dehydrogenase (Complex I) which catalyzes electron transfer from NADH through the respiratory chain, using ubiquinone as an electron acceptor. Essential for the catalytic activity and assembly of complex I.</text>
</comment>
<comment type="catalytic activity">
    <reaction evidence="17 18">
        <text>a ubiquinone + NADH + 5 H(+)(in) = a ubiquinol + NAD(+) + 4 H(+)(out)</text>
        <dbReference type="Rhea" id="RHEA:29091"/>
        <dbReference type="Rhea" id="RHEA-COMP:9565"/>
        <dbReference type="Rhea" id="RHEA-COMP:9566"/>
        <dbReference type="ChEBI" id="CHEBI:15378"/>
        <dbReference type="ChEBI" id="CHEBI:16389"/>
        <dbReference type="ChEBI" id="CHEBI:17976"/>
        <dbReference type="ChEBI" id="CHEBI:57540"/>
        <dbReference type="ChEBI" id="CHEBI:57945"/>
        <dbReference type="EC" id="7.1.1.2"/>
    </reaction>
</comment>
<dbReference type="GO" id="GO:0006120">
    <property type="term" value="P:mitochondrial electron transport, NADH to ubiquinone"/>
    <property type="evidence" value="ECO:0007669"/>
    <property type="project" value="InterPro"/>
</dbReference>
<dbReference type="PRINTS" id="PR01436">
    <property type="entry name" value="NADHDHGNASE2"/>
</dbReference>
<keyword evidence="15 18" id="KW-0496">Mitochondrion</keyword>
<evidence type="ECO:0000256" key="1">
    <source>
        <dbReference type="ARBA" id="ARBA00003257"/>
    </source>
</evidence>
<evidence type="ECO:0000256" key="3">
    <source>
        <dbReference type="ARBA" id="ARBA00007012"/>
    </source>
</evidence>
<evidence type="ECO:0000256" key="4">
    <source>
        <dbReference type="ARBA" id="ARBA00012944"/>
    </source>
</evidence>
<evidence type="ECO:0000256" key="16">
    <source>
        <dbReference type="ARBA" id="ARBA00023136"/>
    </source>
</evidence>
<dbReference type="PANTHER" id="PTHR46552:SF1">
    <property type="entry name" value="NADH-UBIQUINONE OXIDOREDUCTASE CHAIN 2"/>
    <property type="match status" value="1"/>
</dbReference>
<evidence type="ECO:0000256" key="5">
    <source>
        <dbReference type="ARBA" id="ARBA00021008"/>
    </source>
</evidence>
<evidence type="ECO:0000256" key="14">
    <source>
        <dbReference type="ARBA" id="ARBA00023075"/>
    </source>
</evidence>
<evidence type="ECO:0000256" key="6">
    <source>
        <dbReference type="ARBA" id="ARBA00022448"/>
    </source>
</evidence>
<keyword evidence="14 18" id="KW-0830">Ubiquinone</keyword>
<evidence type="ECO:0000256" key="18">
    <source>
        <dbReference type="RuleBase" id="RU003403"/>
    </source>
</evidence>
<feature type="transmembrane region" description="Helical" evidence="18">
    <location>
        <begin position="247"/>
        <end position="265"/>
    </location>
</feature>
<keyword evidence="10 18" id="KW-1278">Translocase</keyword>
<dbReference type="InterPro" id="IPR003917">
    <property type="entry name" value="NADH_UbQ_OxRdtase_chain2"/>
</dbReference>
<dbReference type="AlphaFoldDB" id="A0A897G5E5"/>
<keyword evidence="7 18" id="KW-0679">Respiratory chain</keyword>
<dbReference type="GO" id="GO:0008137">
    <property type="term" value="F:NADH dehydrogenase (ubiquinone) activity"/>
    <property type="evidence" value="ECO:0007669"/>
    <property type="project" value="UniProtKB-EC"/>
</dbReference>
<organism evidence="20">
    <name type="scientific">Moricella rufonota</name>
    <dbReference type="NCBI Taxonomy" id="1384683"/>
    <lineage>
        <taxon>Eukaryota</taxon>
        <taxon>Metazoa</taxon>
        <taxon>Ecdysozoa</taxon>
        <taxon>Arthropoda</taxon>
        <taxon>Hexapoda</taxon>
        <taxon>Insecta</taxon>
        <taxon>Pterygota</taxon>
        <taxon>Neoptera</taxon>
        <taxon>Endopterygota</taxon>
        <taxon>Hymenoptera</taxon>
        <taxon>Tenthredinoidea</taxon>
        <taxon>Tenthredinidae</taxon>
        <taxon>Nematinae</taxon>
        <taxon>Moricella</taxon>
    </lineage>
</organism>
<evidence type="ECO:0000256" key="9">
    <source>
        <dbReference type="ARBA" id="ARBA00022792"/>
    </source>
</evidence>
<protein>
    <recommendedName>
        <fullName evidence="5 18">NADH-ubiquinone oxidoreductase chain 2</fullName>
        <ecNumber evidence="4 18">7.1.1.2</ecNumber>
    </recommendedName>
</protein>
<proteinExistence type="inferred from homology"/>
<dbReference type="Pfam" id="PF00361">
    <property type="entry name" value="Proton_antipo_M"/>
    <property type="match status" value="1"/>
</dbReference>
<evidence type="ECO:0000256" key="13">
    <source>
        <dbReference type="ARBA" id="ARBA00023027"/>
    </source>
</evidence>
<keyword evidence="12 18" id="KW-1133">Transmembrane helix</keyword>
<evidence type="ECO:0000256" key="2">
    <source>
        <dbReference type="ARBA" id="ARBA00004448"/>
    </source>
</evidence>
<evidence type="ECO:0000313" key="20">
    <source>
        <dbReference type="EMBL" id="QSF20051.1"/>
    </source>
</evidence>
<feature type="transmembrane region" description="Helical" evidence="18">
    <location>
        <begin position="328"/>
        <end position="348"/>
    </location>
</feature>
<dbReference type="EMBL" id="MW487926">
    <property type="protein sequence ID" value="QSF20051.1"/>
    <property type="molecule type" value="Genomic_DNA"/>
</dbReference>
<comment type="function">
    <text evidence="1">Core subunit of the mitochondrial membrane respiratory chain NADH dehydrogenase (Complex I) that is believed to belong to the minimal assembly required for catalysis. Complex I functions in the transfer of electrons from NADH to the respiratory chain. The immediate electron acceptor for the enzyme is believed to be ubiquinone.</text>
</comment>
<evidence type="ECO:0000256" key="17">
    <source>
        <dbReference type="ARBA" id="ARBA00049551"/>
    </source>
</evidence>
<evidence type="ECO:0000256" key="15">
    <source>
        <dbReference type="ARBA" id="ARBA00023128"/>
    </source>
</evidence>